<organism evidence="6 7">
    <name type="scientific">Rheinheimera tangshanensis</name>
    <dbReference type="NCBI Taxonomy" id="400153"/>
    <lineage>
        <taxon>Bacteria</taxon>
        <taxon>Pseudomonadati</taxon>
        <taxon>Pseudomonadota</taxon>
        <taxon>Gammaproteobacteria</taxon>
        <taxon>Chromatiales</taxon>
        <taxon>Chromatiaceae</taxon>
        <taxon>Rheinheimera</taxon>
    </lineage>
</organism>
<dbReference type="GO" id="GO:0046047">
    <property type="term" value="P:TTP catabolic process"/>
    <property type="evidence" value="ECO:0007669"/>
    <property type="project" value="TreeGrafter"/>
</dbReference>
<dbReference type="GO" id="GO:0046061">
    <property type="term" value="P:dATP catabolic process"/>
    <property type="evidence" value="ECO:0007669"/>
    <property type="project" value="TreeGrafter"/>
</dbReference>
<dbReference type="InterPro" id="IPR011551">
    <property type="entry name" value="NTP_PyrPHydrolase_MazG"/>
</dbReference>
<dbReference type="Gene3D" id="1.10.287.1080">
    <property type="entry name" value="MazG-like"/>
    <property type="match status" value="2"/>
</dbReference>
<protein>
    <recommendedName>
        <fullName evidence="4">Nucleoside triphosphate pyrophosphohydrolase</fullName>
        <ecNumber evidence="3">3.6.1.8</ecNumber>
    </recommendedName>
</protein>
<feature type="domain" description="NTP pyrophosphohydrolase MazG-like" evidence="5">
    <location>
        <begin position="28"/>
        <end position="101"/>
    </location>
</feature>
<dbReference type="NCBIfam" id="NF007113">
    <property type="entry name" value="PRK09562.1"/>
    <property type="match status" value="1"/>
</dbReference>
<evidence type="ECO:0000256" key="2">
    <source>
        <dbReference type="ARBA" id="ARBA00061115"/>
    </source>
</evidence>
<evidence type="ECO:0000256" key="3">
    <source>
        <dbReference type="ARBA" id="ARBA00066372"/>
    </source>
</evidence>
<evidence type="ECO:0000256" key="4">
    <source>
        <dbReference type="ARBA" id="ARBA00074799"/>
    </source>
</evidence>
<evidence type="ECO:0000259" key="5">
    <source>
        <dbReference type="Pfam" id="PF03819"/>
    </source>
</evidence>
<evidence type="ECO:0000313" key="6">
    <source>
        <dbReference type="EMBL" id="TXK79192.1"/>
    </source>
</evidence>
<evidence type="ECO:0000256" key="1">
    <source>
        <dbReference type="ARBA" id="ARBA00052141"/>
    </source>
</evidence>
<dbReference type="CDD" id="cd11529">
    <property type="entry name" value="NTP-PPase_MazG_Cterm"/>
    <property type="match status" value="1"/>
</dbReference>
<comment type="similarity">
    <text evidence="2">Belongs to the nucleoside triphosphate pyrophosphohydrolase family.</text>
</comment>
<dbReference type="Proteomes" id="UP000321814">
    <property type="component" value="Unassembled WGS sequence"/>
</dbReference>
<accession>A0A5C8LUD4</accession>
<evidence type="ECO:0000313" key="7">
    <source>
        <dbReference type="Proteomes" id="UP000321814"/>
    </source>
</evidence>
<name>A0A5C8LUD4_9GAMM</name>
<dbReference type="GO" id="GO:0047693">
    <property type="term" value="F:ATP diphosphatase activity"/>
    <property type="evidence" value="ECO:0007669"/>
    <property type="project" value="UniProtKB-EC"/>
</dbReference>
<dbReference type="FunFam" id="1.10.287.1080:FF:000003">
    <property type="entry name" value="Nucleoside triphosphate pyrophosphohydrolase"/>
    <property type="match status" value="1"/>
</dbReference>
<dbReference type="EMBL" id="VRLR01000011">
    <property type="protein sequence ID" value="TXK79192.1"/>
    <property type="molecule type" value="Genomic_DNA"/>
</dbReference>
<dbReference type="InterPro" id="IPR048015">
    <property type="entry name" value="NTP-PPase_MazG-like_N"/>
</dbReference>
<proteinExistence type="inferred from homology"/>
<dbReference type="NCBIfam" id="TIGR00444">
    <property type="entry name" value="mazG"/>
    <property type="match status" value="1"/>
</dbReference>
<dbReference type="OrthoDB" id="9808939at2"/>
<keyword evidence="7" id="KW-1185">Reference proteome</keyword>
<dbReference type="GO" id="GO:0046081">
    <property type="term" value="P:dUTP catabolic process"/>
    <property type="evidence" value="ECO:0007669"/>
    <property type="project" value="TreeGrafter"/>
</dbReference>
<dbReference type="GO" id="GO:0006203">
    <property type="term" value="P:dGTP catabolic process"/>
    <property type="evidence" value="ECO:0007669"/>
    <property type="project" value="TreeGrafter"/>
</dbReference>
<dbReference type="GO" id="GO:0046076">
    <property type="term" value="P:dTTP catabolic process"/>
    <property type="evidence" value="ECO:0007669"/>
    <property type="project" value="TreeGrafter"/>
</dbReference>
<dbReference type="GO" id="GO:0006950">
    <property type="term" value="P:response to stress"/>
    <property type="evidence" value="ECO:0007669"/>
    <property type="project" value="UniProtKB-ARBA"/>
</dbReference>
<dbReference type="PANTHER" id="PTHR30522:SF0">
    <property type="entry name" value="NUCLEOSIDE TRIPHOSPHATE PYROPHOSPHOHYDROLASE"/>
    <property type="match status" value="1"/>
</dbReference>
<dbReference type="RefSeq" id="WP_147905006.1">
    <property type="nucleotide sequence ID" value="NZ_BAAAGC010000011.1"/>
</dbReference>
<dbReference type="AlphaFoldDB" id="A0A5C8LUD4"/>
<dbReference type="InterPro" id="IPR048011">
    <property type="entry name" value="NTP-PPase_MazG-like_C"/>
</dbReference>
<sequence length="264" mass="30049">MSQPLQQLLAIMARLRDPQNGCPWDKEQTYQSIVPYTLEEAYEVADAIAREDYAELKDELGDLLFQVVFYAQIAKEEGRFEFDDCAAAINDKLIRRHPHVFADMNLDSSKAVLQNWEAIKTTERTASGKTSVLDNIPLAMPALSRAYKLQKRCAQVGFDWPDVAGAWDKVQEEIQEVAELPAGAAELEEELGDLMFALINVVRKQGFDPEKVMRQANQKFERRFRQVEQALVEQGSSPAQSTLDQMEALWLEVKKLEKQNKAKI</sequence>
<dbReference type="PANTHER" id="PTHR30522">
    <property type="entry name" value="NUCLEOSIDE TRIPHOSPHATE PYROPHOSPHOHYDROLASE"/>
    <property type="match status" value="1"/>
</dbReference>
<dbReference type="EC" id="3.6.1.8" evidence="3"/>
<dbReference type="FunFam" id="1.10.287.1080:FF:000001">
    <property type="entry name" value="Nucleoside triphosphate pyrophosphohydrolase"/>
    <property type="match status" value="1"/>
</dbReference>
<comment type="caution">
    <text evidence="6">The sequence shown here is derived from an EMBL/GenBank/DDBJ whole genome shotgun (WGS) entry which is preliminary data.</text>
</comment>
<dbReference type="GO" id="GO:0046052">
    <property type="term" value="P:UTP catabolic process"/>
    <property type="evidence" value="ECO:0007669"/>
    <property type="project" value="TreeGrafter"/>
</dbReference>
<gene>
    <name evidence="6" type="primary">mazG</name>
    <name evidence="6" type="ORF">FU839_14945</name>
</gene>
<dbReference type="SUPFAM" id="SSF101386">
    <property type="entry name" value="all-alpha NTP pyrophosphatases"/>
    <property type="match status" value="2"/>
</dbReference>
<reference evidence="6 7" key="1">
    <citation type="submission" date="2019-08" db="EMBL/GenBank/DDBJ databases">
        <title>Draft genome analysis of Rheinheimera tangshanensis isolated from the roots of fresh rice plants (Oryza sativa).</title>
        <authorList>
            <person name="Yu Q."/>
            <person name="Qi Y."/>
            <person name="Zhang H."/>
            <person name="Pu J."/>
        </authorList>
    </citation>
    <scope>NUCLEOTIDE SEQUENCE [LARGE SCALE GENOMIC DNA]</scope>
    <source>
        <strain evidence="6 7">JA3-B52</strain>
    </source>
</reference>
<keyword evidence="6" id="KW-0378">Hydrolase</keyword>
<dbReference type="CDD" id="cd11528">
    <property type="entry name" value="NTP-PPase_MazG_Nterm"/>
    <property type="match status" value="1"/>
</dbReference>
<dbReference type="Pfam" id="PF03819">
    <property type="entry name" value="MazG"/>
    <property type="match status" value="2"/>
</dbReference>
<feature type="domain" description="NTP pyrophosphohydrolase MazG-like" evidence="5">
    <location>
        <begin position="170"/>
        <end position="226"/>
    </location>
</feature>
<comment type="catalytic activity">
    <reaction evidence="1">
        <text>ATP + H2O = AMP + diphosphate + H(+)</text>
        <dbReference type="Rhea" id="RHEA:14245"/>
        <dbReference type="ChEBI" id="CHEBI:15377"/>
        <dbReference type="ChEBI" id="CHEBI:15378"/>
        <dbReference type="ChEBI" id="CHEBI:30616"/>
        <dbReference type="ChEBI" id="CHEBI:33019"/>
        <dbReference type="ChEBI" id="CHEBI:456215"/>
        <dbReference type="EC" id="3.6.1.8"/>
    </reaction>
</comment>
<dbReference type="InterPro" id="IPR004518">
    <property type="entry name" value="MazG-like_dom"/>
</dbReference>